<feature type="region of interest" description="Disordered" evidence="1">
    <location>
        <begin position="35"/>
        <end position="114"/>
    </location>
</feature>
<feature type="compositionally biased region" description="Polar residues" evidence="1">
    <location>
        <begin position="35"/>
        <end position="44"/>
    </location>
</feature>
<accession>A0A699YU08</accession>
<evidence type="ECO:0000256" key="1">
    <source>
        <dbReference type="SAM" id="MobiDB-lite"/>
    </source>
</evidence>
<protein>
    <submittedName>
        <fullName evidence="2">Uncharacterized protein</fullName>
    </submittedName>
</protein>
<feature type="compositionally biased region" description="Polar residues" evidence="1">
    <location>
        <begin position="103"/>
        <end position="114"/>
    </location>
</feature>
<dbReference type="EMBL" id="BLLF01000272">
    <property type="protein sequence ID" value="GFH09889.1"/>
    <property type="molecule type" value="Genomic_DNA"/>
</dbReference>
<evidence type="ECO:0000313" key="2">
    <source>
        <dbReference type="EMBL" id="GFH09889.1"/>
    </source>
</evidence>
<keyword evidence="3" id="KW-1185">Reference proteome</keyword>
<name>A0A699YU08_HAELA</name>
<dbReference type="AlphaFoldDB" id="A0A699YU08"/>
<organism evidence="2 3">
    <name type="scientific">Haematococcus lacustris</name>
    <name type="common">Green alga</name>
    <name type="synonym">Haematococcus pluvialis</name>
    <dbReference type="NCBI Taxonomy" id="44745"/>
    <lineage>
        <taxon>Eukaryota</taxon>
        <taxon>Viridiplantae</taxon>
        <taxon>Chlorophyta</taxon>
        <taxon>core chlorophytes</taxon>
        <taxon>Chlorophyceae</taxon>
        <taxon>CS clade</taxon>
        <taxon>Chlamydomonadales</taxon>
        <taxon>Haematococcaceae</taxon>
        <taxon>Haematococcus</taxon>
    </lineage>
</organism>
<reference evidence="2 3" key="1">
    <citation type="submission" date="2020-02" db="EMBL/GenBank/DDBJ databases">
        <title>Draft genome sequence of Haematococcus lacustris strain NIES-144.</title>
        <authorList>
            <person name="Morimoto D."/>
            <person name="Nakagawa S."/>
            <person name="Yoshida T."/>
            <person name="Sawayama S."/>
        </authorList>
    </citation>
    <scope>NUCLEOTIDE SEQUENCE [LARGE SCALE GENOMIC DNA]</scope>
    <source>
        <strain evidence="2 3">NIES-144</strain>
    </source>
</reference>
<evidence type="ECO:0000313" key="3">
    <source>
        <dbReference type="Proteomes" id="UP000485058"/>
    </source>
</evidence>
<proteinExistence type="predicted"/>
<comment type="caution">
    <text evidence="2">The sequence shown here is derived from an EMBL/GenBank/DDBJ whole genome shotgun (WGS) entry which is preliminary data.</text>
</comment>
<gene>
    <name evidence="2" type="ORF">HaLaN_05114</name>
</gene>
<feature type="compositionally biased region" description="Low complexity" evidence="1">
    <location>
        <begin position="65"/>
        <end position="75"/>
    </location>
</feature>
<sequence length="114" mass="11182">MRLTAIAAVSGSIAGYDQGCNRALVYFPILSMSTAPPGSAQQLEAPSRAGGRAPGAPSLEPGAWPASAGPGVVPCGGPPQAPTGPTQRPGSHTASSLRARAQHSPSGQAQQAGS</sequence>
<dbReference type="Proteomes" id="UP000485058">
    <property type="component" value="Unassembled WGS sequence"/>
</dbReference>
<feature type="compositionally biased region" description="Low complexity" evidence="1">
    <location>
        <begin position="45"/>
        <end position="58"/>
    </location>
</feature>